<geneLocation type="plasmid" evidence="1 2">
    <name>pl26</name>
</geneLocation>
<dbReference type="Proteomes" id="UP000000611">
    <property type="component" value="Plasmid pl26"/>
</dbReference>
<keyword evidence="2" id="KW-1185">Reference proteome</keyword>
<dbReference type="EMBL" id="CP000982">
    <property type="protein sequence ID" value="ACH93990.1"/>
    <property type="molecule type" value="Genomic_DNA"/>
</dbReference>
<dbReference type="HOGENOM" id="CLU_128615_0_0_12"/>
<dbReference type="InterPro" id="IPR008483">
    <property type="entry name" value="DUF764_BOR_spp"/>
</dbReference>
<keyword evidence="1" id="KW-0614">Plasmid</keyword>
<dbReference type="RefSeq" id="WP_012539754.1">
    <property type="nucleotide sequence ID" value="NC_011261.1"/>
</dbReference>
<organism evidence="1 2">
    <name type="scientific">Borrelia duttonii (strain Ly)</name>
    <dbReference type="NCBI Taxonomy" id="412419"/>
    <lineage>
        <taxon>Bacteria</taxon>
        <taxon>Pseudomonadati</taxon>
        <taxon>Spirochaetota</taxon>
        <taxon>Spirochaetia</taxon>
        <taxon>Spirochaetales</taxon>
        <taxon>Borreliaceae</taxon>
        <taxon>Borrelia</taxon>
    </lineage>
</organism>
<name>B5RNQ4_BORDL</name>
<evidence type="ECO:0000313" key="1">
    <source>
        <dbReference type="EMBL" id="ACH93990.1"/>
    </source>
</evidence>
<accession>B5RNQ4</accession>
<proteinExistence type="predicted"/>
<dbReference type="OrthoDB" id="350993at2"/>
<dbReference type="Pfam" id="PF05561">
    <property type="entry name" value="DUF764"/>
    <property type="match status" value="1"/>
</dbReference>
<evidence type="ECO:0000313" key="2">
    <source>
        <dbReference type="Proteomes" id="UP000000611"/>
    </source>
</evidence>
<reference evidence="1 2" key="1">
    <citation type="journal article" date="2008" name="PLoS Genet.">
        <title>The genome of Borrelia recurrentis, the agent of deadly louse-borne relapsing fever, is a degraded subset of tick-borne Borrelia duttonii.</title>
        <authorList>
            <person name="Lescot M."/>
            <person name="Audic S."/>
            <person name="Robert C."/>
            <person name="Nguyen T.T."/>
            <person name="Blanc G."/>
            <person name="Cutler S.J."/>
            <person name="Wincker P."/>
            <person name="Couloux A."/>
            <person name="Claverie J.-M."/>
            <person name="Raoult D."/>
            <person name="Drancourt M."/>
        </authorList>
    </citation>
    <scope>NUCLEOTIDE SEQUENCE [LARGE SCALE GENOMIC DNA]</scope>
    <source>
        <strain evidence="1 2">Ly</strain>
    </source>
</reference>
<dbReference type="KEGG" id="bdu:BDU_12022"/>
<protein>
    <submittedName>
        <fullName evidence="1">Uncharacterized conserved protein</fullName>
    </submittedName>
</protein>
<gene>
    <name evidence="1" type="ordered locus">BDU_12022</name>
</gene>
<sequence length="186" mass="21501">MILDITTIEKCIISTLKDFTKFASIYNLSVDILNTYNHPYMSKYTVDNSNIIAVQFSDIDGLFEHNSRTGVFYDNVNEFAIHFQLYFMALTSNSDKNPHERLMLLYALFSDFLHDSSTQSFTFTPEDNCDYQKNVKFHIRHTTNMQNNGLLDVNSNNSKSTYCLSQGFVANIQIKEEKVKEQNNAI</sequence>
<dbReference type="AlphaFoldDB" id="B5RNQ4"/>